<organism evidence="2 3">
    <name type="scientific">candidate division WWE3 bacterium</name>
    <dbReference type="NCBI Taxonomy" id="2053526"/>
    <lineage>
        <taxon>Bacteria</taxon>
        <taxon>Katanobacteria</taxon>
    </lineage>
</organism>
<evidence type="ECO:0000259" key="1">
    <source>
        <dbReference type="Pfam" id="PF08353"/>
    </source>
</evidence>
<feature type="domain" description="Lipid II isoglutaminyl synthase (glutamine-hydrolyzing) subunit MurT C-terminal" evidence="1">
    <location>
        <begin position="117"/>
        <end position="225"/>
    </location>
</feature>
<evidence type="ECO:0000313" key="3">
    <source>
        <dbReference type="Proteomes" id="UP000740557"/>
    </source>
</evidence>
<name>A0A955J1S5_UNCKA</name>
<protein>
    <submittedName>
        <fullName evidence="2">DUF1727 domain-containing protein</fullName>
    </submittedName>
</protein>
<proteinExistence type="predicted"/>
<dbReference type="InterPro" id="IPR036565">
    <property type="entry name" value="Mur-like_cat_sf"/>
</dbReference>
<dbReference type="AlphaFoldDB" id="A0A955J1S5"/>
<accession>A0A955J1S5</accession>
<dbReference type="PANTHER" id="PTHR23135">
    <property type="entry name" value="MUR LIGASE FAMILY MEMBER"/>
    <property type="match status" value="1"/>
</dbReference>
<gene>
    <name evidence="2" type="ORF">KC980_01180</name>
</gene>
<feature type="non-terminal residue" evidence="2">
    <location>
        <position position="1"/>
    </location>
</feature>
<reference evidence="2" key="1">
    <citation type="submission" date="2020-04" db="EMBL/GenBank/DDBJ databases">
        <authorList>
            <person name="Zhang T."/>
        </authorList>
    </citation>
    <scope>NUCLEOTIDE SEQUENCE</scope>
    <source>
        <strain evidence="2">HKST-UBA79</strain>
    </source>
</reference>
<comment type="caution">
    <text evidence="2">The sequence shown here is derived from an EMBL/GenBank/DDBJ whole genome shotgun (WGS) entry which is preliminary data.</text>
</comment>
<reference evidence="2" key="2">
    <citation type="journal article" date="2021" name="Microbiome">
        <title>Successional dynamics and alternative stable states in a saline activated sludge microbial community over 9 years.</title>
        <authorList>
            <person name="Wang Y."/>
            <person name="Ye J."/>
            <person name="Ju F."/>
            <person name="Liu L."/>
            <person name="Boyd J.A."/>
            <person name="Deng Y."/>
            <person name="Parks D.H."/>
            <person name="Jiang X."/>
            <person name="Yin X."/>
            <person name="Woodcroft B.J."/>
            <person name="Tyson G.W."/>
            <person name="Hugenholtz P."/>
            <person name="Polz M.F."/>
            <person name="Zhang T."/>
        </authorList>
    </citation>
    <scope>NUCLEOTIDE SEQUENCE</scope>
    <source>
        <strain evidence="2">HKST-UBA79</strain>
    </source>
</reference>
<dbReference type="Pfam" id="PF08353">
    <property type="entry name" value="MurT_C"/>
    <property type="match status" value="1"/>
</dbReference>
<dbReference type="GO" id="GO:0005524">
    <property type="term" value="F:ATP binding"/>
    <property type="evidence" value="ECO:0007669"/>
    <property type="project" value="InterPro"/>
</dbReference>
<dbReference type="SUPFAM" id="SSF53623">
    <property type="entry name" value="MurD-like peptide ligases, catalytic domain"/>
    <property type="match status" value="1"/>
</dbReference>
<dbReference type="PANTHER" id="PTHR23135:SF7">
    <property type="entry name" value="LIPID II ISOGLUTAMINYL SYNTHASE (GLUTAMINE-HYDROLYZING) SUBUNIT MURT"/>
    <property type="match status" value="1"/>
</dbReference>
<dbReference type="InterPro" id="IPR013564">
    <property type="entry name" value="MurT_C"/>
</dbReference>
<sequence length="238" mass="26405">DQLDRHGEIDLVVEKWHSAISKLNKSTNLILSKDSKYFASIINDFKGAIYYFDDSSTYLALTNFAGSFNAKNLNASITLLSLNLSLESLTDHLPNLAPAYGRGEKIHFRDTEFIIFLAKNPASLNNNLSLISELSPDAVLFVLNDEIRDGRDVSWIYDINPTLLKDSCVSVSLVTAGTRYLDMSVRLTYAGLGHMDSKANLAAAIDELAHSSHKRVLVFPNYSAMLAVRKILLGKHIL</sequence>
<dbReference type="Proteomes" id="UP000740557">
    <property type="component" value="Unassembled WGS sequence"/>
</dbReference>
<evidence type="ECO:0000313" key="2">
    <source>
        <dbReference type="EMBL" id="MCA9308101.1"/>
    </source>
</evidence>
<dbReference type="EMBL" id="JAGQNX010000034">
    <property type="protein sequence ID" value="MCA9308101.1"/>
    <property type="molecule type" value="Genomic_DNA"/>
</dbReference>